<comment type="caution">
    <text evidence="2">The sequence shown here is derived from an EMBL/GenBank/DDBJ whole genome shotgun (WGS) entry which is preliminary data.</text>
</comment>
<gene>
    <name evidence="2" type="ORF">RYX45_21715</name>
</gene>
<sequence length="92" mass="10192">SYLAGLNPLSQKRPFNTVEISHLFMNIQTNTIGSKLSQSLAQTSSNEKVQKWMIRGKEISQKHIEIFTKNLTNNDISPPNSSDIGVTDSTTA</sequence>
<dbReference type="AlphaFoldDB" id="A0AAJ2NSM6"/>
<reference evidence="2" key="1">
    <citation type="submission" date="2023-10" db="EMBL/GenBank/DDBJ databases">
        <title>Screening of Alkalihalophilus pseudofirmusBZ-TG-HK211 and Its Alleviation of Salt Stress on Rapeseed Growth.</title>
        <authorList>
            <person name="Zhao B."/>
            <person name="Guo T."/>
        </authorList>
    </citation>
    <scope>NUCLEOTIDE SEQUENCE</scope>
    <source>
        <strain evidence="2">BZ-TG-HK211</strain>
    </source>
</reference>
<evidence type="ECO:0000313" key="2">
    <source>
        <dbReference type="EMBL" id="MDV2887788.1"/>
    </source>
</evidence>
<feature type="non-terminal residue" evidence="2">
    <location>
        <position position="1"/>
    </location>
</feature>
<evidence type="ECO:0000256" key="1">
    <source>
        <dbReference type="SAM" id="MobiDB-lite"/>
    </source>
</evidence>
<dbReference type="EMBL" id="JAWJAY010000470">
    <property type="protein sequence ID" value="MDV2887788.1"/>
    <property type="molecule type" value="Genomic_DNA"/>
</dbReference>
<protein>
    <submittedName>
        <fullName evidence="2">DUF3231 family protein</fullName>
    </submittedName>
</protein>
<dbReference type="InterPro" id="IPR012347">
    <property type="entry name" value="Ferritin-like"/>
</dbReference>
<feature type="region of interest" description="Disordered" evidence="1">
    <location>
        <begin position="71"/>
        <end position="92"/>
    </location>
</feature>
<accession>A0AAJ2NSM6</accession>
<name>A0AAJ2NSM6_ALKPS</name>
<organism evidence="2 3">
    <name type="scientific">Alkalihalophilus pseudofirmus</name>
    <name type="common">Bacillus pseudofirmus</name>
    <dbReference type="NCBI Taxonomy" id="79885"/>
    <lineage>
        <taxon>Bacteria</taxon>
        <taxon>Bacillati</taxon>
        <taxon>Bacillota</taxon>
        <taxon>Bacilli</taxon>
        <taxon>Bacillales</taxon>
        <taxon>Bacillaceae</taxon>
        <taxon>Alkalihalophilus</taxon>
    </lineage>
</organism>
<dbReference type="Proteomes" id="UP001285636">
    <property type="component" value="Unassembled WGS sequence"/>
</dbReference>
<dbReference type="Pfam" id="PF11553">
    <property type="entry name" value="DUF3231"/>
    <property type="match status" value="1"/>
</dbReference>
<proteinExistence type="predicted"/>
<dbReference type="InterPro" id="IPR021617">
    <property type="entry name" value="DUF3231"/>
</dbReference>
<feature type="non-terminal residue" evidence="2">
    <location>
        <position position="92"/>
    </location>
</feature>
<dbReference type="Gene3D" id="1.20.1260.10">
    <property type="match status" value="1"/>
</dbReference>
<dbReference type="RefSeq" id="WP_323467942.1">
    <property type="nucleotide sequence ID" value="NZ_JAWJAY010000470.1"/>
</dbReference>
<evidence type="ECO:0000313" key="3">
    <source>
        <dbReference type="Proteomes" id="UP001285636"/>
    </source>
</evidence>